<dbReference type="Proteomes" id="UP000294881">
    <property type="component" value="Unassembled WGS sequence"/>
</dbReference>
<reference evidence="1 2" key="1">
    <citation type="submission" date="2019-03" db="EMBL/GenBank/DDBJ databases">
        <title>Genomic Encyclopedia of Type Strains, Phase IV (KMG-IV): sequencing the most valuable type-strain genomes for metagenomic binning, comparative biology and taxonomic classification.</title>
        <authorList>
            <person name="Goeker M."/>
        </authorList>
    </citation>
    <scope>NUCLEOTIDE SEQUENCE [LARGE SCALE GENOMIC DNA]</scope>
    <source>
        <strain evidence="1 2">DSM 22958</strain>
    </source>
</reference>
<comment type="caution">
    <text evidence="1">The sequence shown here is derived from an EMBL/GenBank/DDBJ whole genome shotgun (WGS) entry which is preliminary data.</text>
</comment>
<sequence>MAAVVDNRTLNYDIPLPNAENWLSEDVIRLAQAITAFDQLIKTANDDIGDRSLLGHAHQISEITGLTDVLAQKAAYDHVHALAALSDVDVSIITVGQYLRWNGSKWVPGVVSADDIKAGTIDPARLPSIAITDTYVVASQAAMLGLAVQKGDIAVRTDLNRSFVCSGANPALLASWTELLTPTDAVLSVAGLTGAITASALRTAISTATGIALMTAANAAAARTAIDAAATDHTQDWGTITGKPGSYPPSVHYHDERYAQLSGASFSGNVETSGLYRTYGTNPRYEWLYPGTYRKHISLESNGRLTMINTDSGQWTHTFTPDGNIITSGGVGDLNAQLRARVSQCRFVSYAEQGIGGPGWHGGVAGNAQLVVAVLVSGQMLPGVWGINTLRYAQLQYYNNGNWWNFGT</sequence>
<accession>A0A4R2GRL1</accession>
<evidence type="ECO:0000313" key="2">
    <source>
        <dbReference type="Proteomes" id="UP000294881"/>
    </source>
</evidence>
<protein>
    <submittedName>
        <fullName evidence="1">Uncharacterized protein</fullName>
    </submittedName>
</protein>
<name>A0A4R2GRL1_9HYPH</name>
<gene>
    <name evidence="1" type="ORF">EV666_10993</name>
</gene>
<evidence type="ECO:0000313" key="1">
    <source>
        <dbReference type="EMBL" id="TCO12446.1"/>
    </source>
</evidence>
<dbReference type="EMBL" id="SLWL01000009">
    <property type="protein sequence ID" value="TCO12446.1"/>
    <property type="molecule type" value="Genomic_DNA"/>
</dbReference>
<dbReference type="OrthoDB" id="6298777at2"/>
<dbReference type="AlphaFoldDB" id="A0A4R2GRL1"/>
<proteinExistence type="predicted"/>
<dbReference type="RefSeq" id="WP_132007613.1">
    <property type="nucleotide sequence ID" value="NZ_JBHUNN010000002.1"/>
</dbReference>
<organism evidence="1 2">
    <name type="scientific">Camelimonas lactis</name>
    <dbReference type="NCBI Taxonomy" id="659006"/>
    <lineage>
        <taxon>Bacteria</taxon>
        <taxon>Pseudomonadati</taxon>
        <taxon>Pseudomonadota</taxon>
        <taxon>Alphaproteobacteria</taxon>
        <taxon>Hyphomicrobiales</taxon>
        <taxon>Chelatococcaceae</taxon>
        <taxon>Camelimonas</taxon>
    </lineage>
</organism>
<keyword evidence="2" id="KW-1185">Reference proteome</keyword>